<evidence type="ECO:0000256" key="4">
    <source>
        <dbReference type="ARBA" id="ARBA00022989"/>
    </source>
</evidence>
<evidence type="ECO:0000256" key="6">
    <source>
        <dbReference type="SAM" id="Phobius"/>
    </source>
</evidence>
<evidence type="ECO:0000313" key="7">
    <source>
        <dbReference type="EMBL" id="KGP72396.1"/>
    </source>
</evidence>
<evidence type="ECO:0008006" key="9">
    <source>
        <dbReference type="Google" id="ProtNLM"/>
    </source>
</evidence>
<evidence type="ECO:0000256" key="2">
    <source>
        <dbReference type="ARBA" id="ARBA00022475"/>
    </source>
</evidence>
<accession>A0A0A2TEA0</accession>
<reference evidence="7 8" key="1">
    <citation type="journal article" date="2015" name="Stand. Genomic Sci.">
        <title>High quality draft genome sequence of the moderately halophilic bacterium Pontibacillus yanchengensis Y32(T) and comparison among Pontibacillus genomes.</title>
        <authorList>
            <person name="Huang J."/>
            <person name="Qiao Z.X."/>
            <person name="Tang J.W."/>
            <person name="Wang G."/>
        </authorList>
    </citation>
    <scope>NUCLEOTIDE SEQUENCE [LARGE SCALE GENOMIC DNA]</scope>
    <source>
        <strain evidence="7 8">Y32</strain>
    </source>
</reference>
<dbReference type="EMBL" id="AVBF01000031">
    <property type="protein sequence ID" value="KGP72396.1"/>
    <property type="molecule type" value="Genomic_DNA"/>
</dbReference>
<keyword evidence="5 6" id="KW-0472">Membrane</keyword>
<feature type="transmembrane region" description="Helical" evidence="6">
    <location>
        <begin position="32"/>
        <end position="50"/>
    </location>
</feature>
<gene>
    <name evidence="7" type="ORF">N782_12115</name>
</gene>
<organism evidence="7 8">
    <name type="scientific">Pontibacillus yanchengensis Y32</name>
    <dbReference type="NCBI Taxonomy" id="1385514"/>
    <lineage>
        <taxon>Bacteria</taxon>
        <taxon>Bacillati</taxon>
        <taxon>Bacillota</taxon>
        <taxon>Bacilli</taxon>
        <taxon>Bacillales</taxon>
        <taxon>Bacillaceae</taxon>
        <taxon>Pontibacillus</taxon>
    </lineage>
</organism>
<dbReference type="Pfam" id="PF04172">
    <property type="entry name" value="LrgB"/>
    <property type="match status" value="1"/>
</dbReference>
<evidence type="ECO:0000256" key="5">
    <source>
        <dbReference type="ARBA" id="ARBA00023136"/>
    </source>
</evidence>
<keyword evidence="8" id="KW-1185">Reference proteome</keyword>
<dbReference type="AlphaFoldDB" id="A0A0A2TEA0"/>
<dbReference type="GO" id="GO:0005886">
    <property type="term" value="C:plasma membrane"/>
    <property type="evidence" value="ECO:0007669"/>
    <property type="project" value="UniProtKB-SubCell"/>
</dbReference>
<name>A0A0A2TEA0_9BACI</name>
<dbReference type="STRING" id="1385514.N782_12115"/>
<keyword evidence="4 6" id="KW-1133">Transmembrane helix</keyword>
<evidence type="ECO:0000256" key="3">
    <source>
        <dbReference type="ARBA" id="ARBA00022692"/>
    </source>
</evidence>
<feature type="transmembrane region" description="Helical" evidence="6">
    <location>
        <begin position="148"/>
        <end position="168"/>
    </location>
</feature>
<comment type="subcellular location">
    <subcellularLocation>
        <location evidence="1">Cell membrane</location>
        <topology evidence="1">Multi-pass membrane protein</topology>
    </subcellularLocation>
</comment>
<evidence type="ECO:0000256" key="1">
    <source>
        <dbReference type="ARBA" id="ARBA00004651"/>
    </source>
</evidence>
<evidence type="ECO:0000313" key="8">
    <source>
        <dbReference type="Proteomes" id="UP000030147"/>
    </source>
</evidence>
<keyword evidence="2" id="KW-1003">Cell membrane</keyword>
<keyword evidence="3 6" id="KW-0812">Transmembrane</keyword>
<dbReference type="PANTHER" id="PTHR30249:SF17">
    <property type="entry name" value="HOLIN-LIKE PROTEIN CIDB"/>
    <property type="match status" value="1"/>
</dbReference>
<dbReference type="eggNOG" id="COG1346">
    <property type="taxonomic scope" value="Bacteria"/>
</dbReference>
<protein>
    <recommendedName>
        <fullName evidence="9">LrgB</fullName>
    </recommendedName>
</protein>
<feature type="transmembrane region" description="Helical" evidence="6">
    <location>
        <begin position="204"/>
        <end position="228"/>
    </location>
</feature>
<dbReference type="InterPro" id="IPR007300">
    <property type="entry name" value="CidB/LrgB"/>
</dbReference>
<proteinExistence type="predicted"/>
<sequence>MSNIMIGMAAIIGTLLIYIGSLNVYRRLRSPITLPVLVSTITVSLLLLVSDIPYDTYMKGGAWIDWFLGPAVVALAYPLYKQRAILKRFMFLIVSSVTVGAVIGVSSGILLLKWADFEPSIIYSLVPKNATTPVAMPVAQSLGGVPSLAAVFVIFAGIVGAVLVPSVFKWMRITHFLGKGIGMGTASHAIGTSKAMENSEREGAVSTVAMILCAIIISLISPFLVFLLL</sequence>
<feature type="transmembrane region" description="Helical" evidence="6">
    <location>
        <begin position="6"/>
        <end position="25"/>
    </location>
</feature>
<dbReference type="OrthoDB" id="9811701at2"/>
<feature type="transmembrane region" description="Helical" evidence="6">
    <location>
        <begin position="89"/>
        <end position="112"/>
    </location>
</feature>
<feature type="transmembrane region" description="Helical" evidence="6">
    <location>
        <begin position="62"/>
        <end position="80"/>
    </location>
</feature>
<dbReference type="RefSeq" id="WP_036820167.1">
    <property type="nucleotide sequence ID" value="NZ_AVBF01000031.1"/>
</dbReference>
<dbReference type="Proteomes" id="UP000030147">
    <property type="component" value="Unassembled WGS sequence"/>
</dbReference>
<comment type="caution">
    <text evidence="7">The sequence shown here is derived from an EMBL/GenBank/DDBJ whole genome shotgun (WGS) entry which is preliminary data.</text>
</comment>
<dbReference type="PANTHER" id="PTHR30249">
    <property type="entry name" value="PUTATIVE SEROTONIN TRANSPORTER"/>
    <property type="match status" value="1"/>
</dbReference>